<accession>A0ABT8BZE9</accession>
<organism evidence="1 2">
    <name type="scientific">Vibrio ostreicida</name>
    <dbReference type="NCBI Taxonomy" id="526588"/>
    <lineage>
        <taxon>Bacteria</taxon>
        <taxon>Pseudomonadati</taxon>
        <taxon>Pseudomonadota</taxon>
        <taxon>Gammaproteobacteria</taxon>
        <taxon>Vibrionales</taxon>
        <taxon>Vibrionaceae</taxon>
        <taxon>Vibrio</taxon>
    </lineage>
</organism>
<protein>
    <submittedName>
        <fullName evidence="1">Uncharacterized protein</fullName>
    </submittedName>
</protein>
<dbReference type="RefSeq" id="WP_290313393.1">
    <property type="nucleotide sequence ID" value="NZ_JAUFQC010000027.1"/>
</dbReference>
<reference evidence="2" key="1">
    <citation type="journal article" date="2019" name="Int. J. Syst. Evol. Microbiol.">
        <title>The Global Catalogue of Microorganisms (GCM) 10K type strain sequencing project: providing services to taxonomists for standard genome sequencing and annotation.</title>
        <authorList>
            <consortium name="The Broad Institute Genomics Platform"/>
            <consortium name="The Broad Institute Genome Sequencing Center for Infectious Disease"/>
            <person name="Wu L."/>
            <person name="Ma J."/>
        </authorList>
    </citation>
    <scope>NUCLEOTIDE SEQUENCE [LARGE SCALE GENOMIC DNA]</scope>
    <source>
        <strain evidence="2">CECT 7398</strain>
    </source>
</reference>
<dbReference type="Proteomes" id="UP001238540">
    <property type="component" value="Unassembled WGS sequence"/>
</dbReference>
<gene>
    <name evidence="1" type="ORF">QWZ16_23355</name>
</gene>
<comment type="caution">
    <text evidence="1">The sequence shown here is derived from an EMBL/GenBank/DDBJ whole genome shotgun (WGS) entry which is preliminary data.</text>
</comment>
<name>A0ABT8BZE9_9VIBR</name>
<proteinExistence type="predicted"/>
<evidence type="ECO:0000313" key="2">
    <source>
        <dbReference type="Proteomes" id="UP001238540"/>
    </source>
</evidence>
<keyword evidence="2" id="KW-1185">Reference proteome</keyword>
<dbReference type="EMBL" id="JAUFQC010000027">
    <property type="protein sequence ID" value="MDN3612540.1"/>
    <property type="molecule type" value="Genomic_DNA"/>
</dbReference>
<evidence type="ECO:0000313" key="1">
    <source>
        <dbReference type="EMBL" id="MDN3612540.1"/>
    </source>
</evidence>
<sequence>MMAVFVKPFLGTKLKDRHLPDQVLLGRHCQRLYPLLRIPKYATTRKADSNSGDGKTNSITLISLRYNAVS</sequence>